<evidence type="ECO:0000256" key="13">
    <source>
        <dbReference type="ARBA" id="ARBA00042156"/>
    </source>
</evidence>
<evidence type="ECO:0000256" key="4">
    <source>
        <dbReference type="ARBA" id="ARBA00022741"/>
    </source>
</evidence>
<dbReference type="GO" id="GO:0004518">
    <property type="term" value="F:nuclease activity"/>
    <property type="evidence" value="ECO:0007669"/>
    <property type="project" value="UniProtKB-KW"/>
</dbReference>
<keyword evidence="16" id="KW-1185">Reference proteome</keyword>
<gene>
    <name evidence="15" type="ORF">SAMN05216577_12469</name>
</gene>
<protein>
    <recommendedName>
        <fullName evidence="12">UvrABC system protein A</fullName>
    </recommendedName>
    <alternativeName>
        <fullName evidence="13">Excinuclease ABC subunit A</fullName>
    </alternativeName>
</protein>
<dbReference type="InterPro" id="IPR003439">
    <property type="entry name" value="ABC_transporter-like_ATP-bd"/>
</dbReference>
<comment type="caution">
    <text evidence="15">The sequence shown here is derived from an EMBL/GenBank/DDBJ whole genome shotgun (WGS) entry which is preliminary data.</text>
</comment>
<dbReference type="GO" id="GO:0005737">
    <property type="term" value="C:cytoplasm"/>
    <property type="evidence" value="ECO:0007669"/>
    <property type="project" value="UniProtKB-SubCell"/>
</dbReference>
<organism evidence="15 16">
    <name type="scientific">Pseudomonas citronellolis</name>
    <dbReference type="NCBI Taxonomy" id="53408"/>
    <lineage>
        <taxon>Bacteria</taxon>
        <taxon>Pseudomonadati</taxon>
        <taxon>Pseudomonadota</taxon>
        <taxon>Gammaproteobacteria</taxon>
        <taxon>Pseudomonadales</taxon>
        <taxon>Pseudomonadaceae</taxon>
        <taxon>Pseudomonas</taxon>
    </lineage>
</organism>
<evidence type="ECO:0000256" key="1">
    <source>
        <dbReference type="ARBA" id="ARBA00004496"/>
    </source>
</evidence>
<accession>A0AAQ1QXV3</accession>
<dbReference type="Gene3D" id="1.10.8.280">
    <property type="entry name" value="ABC transporter ATPase domain-like"/>
    <property type="match status" value="1"/>
</dbReference>
<evidence type="ECO:0000256" key="3">
    <source>
        <dbReference type="ARBA" id="ARBA00022737"/>
    </source>
</evidence>
<dbReference type="GO" id="GO:0016887">
    <property type="term" value="F:ATP hydrolysis activity"/>
    <property type="evidence" value="ECO:0007669"/>
    <property type="project" value="InterPro"/>
</dbReference>
<evidence type="ECO:0000259" key="14">
    <source>
        <dbReference type="PROSITE" id="PS50893"/>
    </source>
</evidence>
<evidence type="ECO:0000256" key="5">
    <source>
        <dbReference type="ARBA" id="ARBA00022763"/>
    </source>
</evidence>
<keyword evidence="4" id="KW-0547">Nucleotide-binding</keyword>
<keyword evidence="5" id="KW-0227">DNA damage</keyword>
<dbReference type="GO" id="GO:0005524">
    <property type="term" value="F:ATP binding"/>
    <property type="evidence" value="ECO:0007669"/>
    <property type="project" value="UniProtKB-KW"/>
</dbReference>
<name>A0AAQ1QXV3_9PSED</name>
<evidence type="ECO:0000256" key="8">
    <source>
        <dbReference type="ARBA" id="ARBA00022881"/>
    </source>
</evidence>
<dbReference type="EMBL" id="FOLS01000024">
    <property type="protein sequence ID" value="SFD38474.1"/>
    <property type="molecule type" value="Genomic_DNA"/>
</dbReference>
<proteinExistence type="inferred from homology"/>
<dbReference type="SUPFAM" id="SSF52540">
    <property type="entry name" value="P-loop containing nucleoside triphosphate hydrolases"/>
    <property type="match status" value="2"/>
</dbReference>
<keyword evidence="2" id="KW-0963">Cytoplasm</keyword>
<evidence type="ECO:0000256" key="2">
    <source>
        <dbReference type="ARBA" id="ARBA00022490"/>
    </source>
</evidence>
<evidence type="ECO:0000256" key="10">
    <source>
        <dbReference type="ARBA" id="ARBA00023204"/>
    </source>
</evidence>
<keyword evidence="8" id="KW-0267">Excision nuclease</keyword>
<dbReference type="GO" id="GO:0006281">
    <property type="term" value="P:DNA repair"/>
    <property type="evidence" value="ECO:0007669"/>
    <property type="project" value="UniProtKB-KW"/>
</dbReference>
<comment type="subcellular location">
    <subcellularLocation>
        <location evidence="1">Cytoplasm</location>
    </subcellularLocation>
</comment>
<evidence type="ECO:0000256" key="11">
    <source>
        <dbReference type="ARBA" id="ARBA00038000"/>
    </source>
</evidence>
<dbReference type="AlphaFoldDB" id="A0AAQ1QXV3"/>
<evidence type="ECO:0000256" key="9">
    <source>
        <dbReference type="ARBA" id="ARBA00023125"/>
    </source>
</evidence>
<keyword evidence="3" id="KW-0677">Repeat</keyword>
<sequence>MSPVHTPYRDMEIIGARNNNLCSVTLKVPKHCLTVFTGVSGSGKSSLVFDTIAAESQRQLNESHSAFVRHRLPHYGQPQADALRNLPASIVVDQKPLGGNARSTVGTASDIQPLLRLLFSRLGQPFVGYSNVFSFNHPQGMCPTCQGLGWVDELGLDLLFDCSKSLNQGAIRFPTFARGTFRWKRYACSGLFDCDKPLADYSPDEWQTLLYADDLAVSSPLPGWPSSARFQGVVPRFRRAYLDHEPSRLTPAEREGLARVITRQRCPDCGGARLNPAILSCKINGKSIADCASLEIADLLACIRTIGAESVATVLAAIVERLEQMRAIGLDYLSLGRETASLSGGESQRVKMVRHLGSSLADIAYIFDEPSVGLHPRDVHQLNTLLRGLRDKGNTVLVVEHDPDVIAIADHVVDMGPGAGKDGGQVVYQGDYAGLRQADTLTGRYLRRATPLKREPRAPTGQIALHGLSLHNLRDVSVSIPTGVLSVVTGVAGSGKSTLVNRLLPRHCPQAILIDQKGLGGTRRSSVASYVCVLDEIRAGFAKPSGQPASLFSSNAQGACPACKGLGLVQTDLAFMDSVETPCDACGATGFNEAARAITWQGCNIAQVLALSVEQALRHFQSCRDISEPLQRLSKVGLGYLTLGQRLSTLSGGERQRLKLASRLAEEGSLYVFDEPTSGLHMSDVDRLLAILDGLTQRGATVIVVEHNLDVMAHADWLIEMGPGAGKQGGRIIFEGLPAAMISDPESVTGPFLRRHLSGTR</sequence>
<comment type="similarity">
    <text evidence="11">Belongs to the ABC transporter superfamily. UvrA family.</text>
</comment>
<evidence type="ECO:0000256" key="7">
    <source>
        <dbReference type="ARBA" id="ARBA00022840"/>
    </source>
</evidence>
<evidence type="ECO:0000256" key="12">
    <source>
        <dbReference type="ARBA" id="ARBA00039316"/>
    </source>
</evidence>
<dbReference type="CDD" id="cd03270">
    <property type="entry name" value="ABC_UvrA_I"/>
    <property type="match status" value="1"/>
</dbReference>
<dbReference type="RefSeq" id="WP_174672448.1">
    <property type="nucleotide sequence ID" value="NZ_FOLS01000024.1"/>
</dbReference>
<feature type="domain" description="ABC transporter" evidence="14">
    <location>
        <begin position="452"/>
        <end position="748"/>
    </location>
</feature>
<feature type="domain" description="ABC transporter" evidence="14">
    <location>
        <begin position="210"/>
        <end position="442"/>
    </location>
</feature>
<keyword evidence="6" id="KW-0228">DNA excision</keyword>
<dbReference type="GO" id="GO:0003677">
    <property type="term" value="F:DNA binding"/>
    <property type="evidence" value="ECO:0007669"/>
    <property type="project" value="UniProtKB-KW"/>
</dbReference>
<keyword evidence="9" id="KW-0238">DNA-binding</keyword>
<keyword evidence="10" id="KW-0234">DNA repair</keyword>
<evidence type="ECO:0000256" key="6">
    <source>
        <dbReference type="ARBA" id="ARBA00022769"/>
    </source>
</evidence>
<dbReference type="InterPro" id="IPR027417">
    <property type="entry name" value="P-loop_NTPase"/>
</dbReference>
<dbReference type="Proteomes" id="UP000183385">
    <property type="component" value="Unassembled WGS sequence"/>
</dbReference>
<dbReference type="Gene3D" id="3.40.50.300">
    <property type="entry name" value="P-loop containing nucleotide triphosphate hydrolases"/>
    <property type="match status" value="2"/>
</dbReference>
<dbReference type="Gene3D" id="1.20.1580.10">
    <property type="entry name" value="ABC transporter ATPase like domain"/>
    <property type="match status" value="2"/>
</dbReference>
<reference evidence="15 16" key="1">
    <citation type="submission" date="2016-10" db="EMBL/GenBank/DDBJ databases">
        <authorList>
            <person name="Varghese N."/>
            <person name="Submissions S."/>
        </authorList>
    </citation>
    <scope>NUCLEOTIDE SEQUENCE [LARGE SCALE GENOMIC DNA]</scope>
    <source>
        <strain evidence="15 16">LMG 18378</strain>
    </source>
</reference>
<dbReference type="PROSITE" id="PS50893">
    <property type="entry name" value="ABC_TRANSPORTER_2"/>
    <property type="match status" value="2"/>
</dbReference>
<dbReference type="PANTHER" id="PTHR43152">
    <property type="entry name" value="UVRABC SYSTEM PROTEIN A"/>
    <property type="match status" value="1"/>
</dbReference>
<dbReference type="PANTHER" id="PTHR43152:SF2">
    <property type="entry name" value="DRUG RESISTANCE ABC TRANSPORTER"/>
    <property type="match status" value="1"/>
</dbReference>
<evidence type="ECO:0000313" key="16">
    <source>
        <dbReference type="Proteomes" id="UP000183385"/>
    </source>
</evidence>
<keyword evidence="7" id="KW-0067">ATP-binding</keyword>
<evidence type="ECO:0000313" key="15">
    <source>
        <dbReference type="EMBL" id="SFD38474.1"/>
    </source>
</evidence>
<dbReference type="Pfam" id="PF00005">
    <property type="entry name" value="ABC_tran"/>
    <property type="match status" value="1"/>
</dbReference>